<organism evidence="1">
    <name type="scientific">Salmonella infantis</name>
    <dbReference type="NCBI Taxonomy" id="595"/>
    <lineage>
        <taxon>Bacteria</taxon>
        <taxon>Pseudomonadati</taxon>
        <taxon>Pseudomonadota</taxon>
        <taxon>Gammaproteobacteria</taxon>
        <taxon>Enterobacterales</taxon>
        <taxon>Enterobacteriaceae</taxon>
        <taxon>Salmonella</taxon>
    </lineage>
</organism>
<gene>
    <name evidence="1" type="ORF">D3L91_23055</name>
</gene>
<proteinExistence type="predicted"/>
<dbReference type="InterPro" id="IPR058601">
    <property type="entry name" value="Phage_phiTE_015-like"/>
</dbReference>
<dbReference type="AlphaFoldDB" id="A0A607Z4E2"/>
<reference evidence="1" key="1">
    <citation type="submission" date="2018-09" db="EMBL/GenBank/DDBJ databases">
        <authorList>
            <consortium name="GenomeTrakr network: Whole genome sequencing for foodborne pathogen traceback"/>
        </authorList>
    </citation>
    <scope>NUCLEOTIDE SEQUENCE</scope>
    <source>
        <strain evidence="1">FSIS11812793</strain>
    </source>
</reference>
<dbReference type="Pfam" id="PF26207">
    <property type="entry name" value="Phage_phiTE_015"/>
    <property type="match status" value="1"/>
</dbReference>
<accession>A0A607Z4E2</accession>
<dbReference type="EMBL" id="AAKSWS010000038">
    <property type="protein sequence ID" value="ECV0379149.1"/>
    <property type="molecule type" value="Genomic_DNA"/>
</dbReference>
<comment type="caution">
    <text evidence="1">The sequence shown here is derived from an EMBL/GenBank/DDBJ whole genome shotgun (WGS) entry which is preliminary data.</text>
</comment>
<evidence type="ECO:0000313" key="1">
    <source>
        <dbReference type="EMBL" id="ECV0379149.1"/>
    </source>
</evidence>
<protein>
    <submittedName>
        <fullName evidence="1">Uncharacterized protein</fullName>
    </submittedName>
</protein>
<name>A0A607Z4E2_SALIN</name>
<sequence length="102" mass="11902">MDESRKQFQSWFEEWFGESPLTPWNELWCDDGYSAEDIDHMWDAWKGSRAAIELDIDWPESNDDFWKDGEEGAYAMGYEDGRDKTVIAVMKAIRAAGIKVKE</sequence>